<dbReference type="PANTHER" id="PTHR10655:SF17">
    <property type="entry name" value="LYSOPHOSPHOLIPASE-LIKE PROTEIN 1"/>
    <property type="match status" value="1"/>
</dbReference>
<feature type="domain" description="Phospholipase/carboxylesterase/thioesterase" evidence="3">
    <location>
        <begin position="24"/>
        <end position="209"/>
    </location>
</feature>
<gene>
    <name evidence="4" type="ORF">PBLR_15655</name>
</gene>
<evidence type="ECO:0000313" key="4">
    <source>
        <dbReference type="EMBL" id="SYX87225.1"/>
    </source>
</evidence>
<dbReference type="Proteomes" id="UP000304148">
    <property type="component" value="Chromosome"/>
</dbReference>
<organism evidence="4 5">
    <name type="scientific">Paenibacillus alvei</name>
    <name type="common">Bacillus alvei</name>
    <dbReference type="NCBI Taxonomy" id="44250"/>
    <lineage>
        <taxon>Bacteria</taxon>
        <taxon>Bacillati</taxon>
        <taxon>Bacillota</taxon>
        <taxon>Bacilli</taxon>
        <taxon>Bacillales</taxon>
        <taxon>Paenibacillaceae</taxon>
        <taxon>Paenibacillus</taxon>
    </lineage>
</organism>
<dbReference type="RefSeq" id="WP_138188885.1">
    <property type="nucleotide sequence ID" value="NZ_LS992241.1"/>
</dbReference>
<evidence type="ECO:0000256" key="1">
    <source>
        <dbReference type="ARBA" id="ARBA00006499"/>
    </source>
</evidence>
<dbReference type="PANTHER" id="PTHR10655">
    <property type="entry name" value="LYSOPHOSPHOLIPASE-RELATED"/>
    <property type="match status" value="1"/>
</dbReference>
<dbReference type="Gene3D" id="3.40.50.1820">
    <property type="entry name" value="alpha/beta hydrolase"/>
    <property type="match status" value="1"/>
</dbReference>
<evidence type="ECO:0000256" key="2">
    <source>
        <dbReference type="ARBA" id="ARBA00022801"/>
    </source>
</evidence>
<dbReference type="InterPro" id="IPR003140">
    <property type="entry name" value="PLipase/COase/thioEstase"/>
</dbReference>
<reference evidence="5" key="1">
    <citation type="submission" date="2018-08" db="EMBL/GenBank/DDBJ databases">
        <authorList>
            <person name="Chevrot R."/>
        </authorList>
    </citation>
    <scope>NUCLEOTIDE SEQUENCE [LARGE SCALE GENOMIC DNA]</scope>
</reference>
<dbReference type="SUPFAM" id="SSF53474">
    <property type="entry name" value="alpha/beta-Hydrolases"/>
    <property type="match status" value="1"/>
</dbReference>
<sequence length="219" mass="24895">MTPFYQYDVHLPANVVPNKKYPVIFTLHGKGSNERNMCGLVAPISDDFIVIGIRGNLSLGAGYQYYELKSLGNPIREMFDEAVKQLEAFIQYTMEKYPIDPDKCYLLGFSQGAILSMTLALTMGDQLKGIVALNGYIPDFVKTEYSLRSLSNVSVFVSHGEYDSVFPVRIVHETATYLREHTQRITLKIYPTDHGVSEENQRDVLEWLRQDAGLTINWE</sequence>
<accession>A0A383RJL0</accession>
<name>A0A383RJL0_PAEAL</name>
<dbReference type="InterPro" id="IPR029058">
    <property type="entry name" value="AB_hydrolase_fold"/>
</dbReference>
<keyword evidence="2" id="KW-0378">Hydrolase</keyword>
<evidence type="ECO:0000259" key="3">
    <source>
        <dbReference type="Pfam" id="PF02230"/>
    </source>
</evidence>
<protein>
    <submittedName>
        <fullName evidence="4">Esterase</fullName>
    </submittedName>
</protein>
<dbReference type="GO" id="GO:0016787">
    <property type="term" value="F:hydrolase activity"/>
    <property type="evidence" value="ECO:0007669"/>
    <property type="project" value="UniProtKB-KW"/>
</dbReference>
<evidence type="ECO:0000313" key="5">
    <source>
        <dbReference type="Proteomes" id="UP000304148"/>
    </source>
</evidence>
<dbReference type="InterPro" id="IPR050565">
    <property type="entry name" value="LYPA1-2/EST-like"/>
</dbReference>
<dbReference type="AlphaFoldDB" id="A0A383RJL0"/>
<dbReference type="Pfam" id="PF02230">
    <property type="entry name" value="Abhydrolase_2"/>
    <property type="match status" value="1"/>
</dbReference>
<comment type="similarity">
    <text evidence="1">Belongs to the AB hydrolase superfamily. AB hydrolase 2 family.</text>
</comment>
<dbReference type="EMBL" id="LS992241">
    <property type="protein sequence ID" value="SYX87225.1"/>
    <property type="molecule type" value="Genomic_DNA"/>
</dbReference>
<proteinExistence type="inferred from homology"/>